<evidence type="ECO:0000313" key="2">
    <source>
        <dbReference type="EMBL" id="MBB2995110.1"/>
    </source>
</evidence>
<dbReference type="AlphaFoldDB" id="A0A839QGT7"/>
<accession>A0A839QGT7</accession>
<feature type="transmembrane region" description="Helical" evidence="1">
    <location>
        <begin position="356"/>
        <end position="374"/>
    </location>
</feature>
<gene>
    <name evidence="2" type="ORF">E9229_001301</name>
</gene>
<proteinExistence type="predicted"/>
<evidence type="ECO:0008006" key="4">
    <source>
        <dbReference type="Google" id="ProtNLM"/>
    </source>
</evidence>
<keyword evidence="3" id="KW-1185">Reference proteome</keyword>
<evidence type="ECO:0000256" key="1">
    <source>
        <dbReference type="SAM" id="Phobius"/>
    </source>
</evidence>
<dbReference type="Proteomes" id="UP000523000">
    <property type="component" value="Unassembled WGS sequence"/>
</dbReference>
<keyword evidence="1" id="KW-0472">Membrane</keyword>
<reference evidence="2 3" key="1">
    <citation type="submission" date="2020-08" db="EMBL/GenBank/DDBJ databases">
        <title>Sequencing the genomes of 1000 actinobacteria strains.</title>
        <authorList>
            <person name="Klenk H.-P."/>
        </authorList>
    </citation>
    <scope>NUCLEOTIDE SEQUENCE [LARGE SCALE GENOMIC DNA]</scope>
    <source>
        <strain evidence="2 3">DSM 22826</strain>
    </source>
</reference>
<feature type="transmembrane region" description="Helical" evidence="1">
    <location>
        <begin position="180"/>
        <end position="204"/>
    </location>
</feature>
<dbReference type="InterPro" id="IPR021450">
    <property type="entry name" value="DUF3100"/>
</dbReference>
<organism evidence="2 3">
    <name type="scientific">Paeniglutamicibacter cryotolerans</name>
    <dbReference type="NCBI Taxonomy" id="670079"/>
    <lineage>
        <taxon>Bacteria</taxon>
        <taxon>Bacillati</taxon>
        <taxon>Actinomycetota</taxon>
        <taxon>Actinomycetes</taxon>
        <taxon>Micrococcales</taxon>
        <taxon>Micrococcaceae</taxon>
        <taxon>Paeniglutamicibacter</taxon>
    </lineage>
</organism>
<feature type="transmembrane region" description="Helical" evidence="1">
    <location>
        <begin position="86"/>
        <end position="105"/>
    </location>
</feature>
<feature type="transmembrane region" description="Helical" evidence="1">
    <location>
        <begin position="242"/>
        <end position="268"/>
    </location>
</feature>
<feature type="transmembrane region" description="Helical" evidence="1">
    <location>
        <begin position="28"/>
        <end position="45"/>
    </location>
</feature>
<feature type="transmembrane region" description="Helical" evidence="1">
    <location>
        <begin position="408"/>
        <end position="425"/>
    </location>
</feature>
<keyword evidence="1" id="KW-1133">Transmembrane helix</keyword>
<feature type="transmembrane region" description="Helical" evidence="1">
    <location>
        <begin position="326"/>
        <end position="344"/>
    </location>
</feature>
<comment type="caution">
    <text evidence="2">The sequence shown here is derived from an EMBL/GenBank/DDBJ whole genome shotgun (WGS) entry which is preliminary data.</text>
</comment>
<feature type="transmembrane region" description="Helical" evidence="1">
    <location>
        <begin position="52"/>
        <end position="74"/>
    </location>
</feature>
<dbReference type="EMBL" id="JACHVS010000001">
    <property type="protein sequence ID" value="MBB2995110.1"/>
    <property type="molecule type" value="Genomic_DNA"/>
</dbReference>
<keyword evidence="1" id="KW-0812">Transmembrane</keyword>
<feature type="transmembrane region" description="Helical" evidence="1">
    <location>
        <begin position="211"/>
        <end position="236"/>
    </location>
</feature>
<dbReference type="Pfam" id="PF11299">
    <property type="entry name" value="DUF3100"/>
    <property type="match status" value="1"/>
</dbReference>
<feature type="transmembrane region" description="Helical" evidence="1">
    <location>
        <begin position="437"/>
        <end position="462"/>
    </location>
</feature>
<protein>
    <recommendedName>
        <fullName evidence="4">DUF3100 domain-containing protein</fullName>
    </recommendedName>
</protein>
<dbReference type="RefSeq" id="WP_183510418.1">
    <property type="nucleotide sequence ID" value="NZ_BAABGK010000113.1"/>
</dbReference>
<feature type="transmembrane region" description="Helical" evidence="1">
    <location>
        <begin position="126"/>
        <end position="145"/>
    </location>
</feature>
<evidence type="ECO:0000313" key="3">
    <source>
        <dbReference type="Proteomes" id="UP000523000"/>
    </source>
</evidence>
<sequence>MNQKPAAVRRVETGRTNAPAQAPNVRNWTGIIAVSTLISIAAIAIGTHKFQLGPAALVLFPIIWAVVIGGIVGVQKVRPITPSGRSVATVLLEVGIVMFLAGLGAQIGPSLSKFAEIGPAIALQEIGHIVGTVIIALPVAVGLGLGRASIGATWSIDRESFLAYAIQKFGVRSAEYRGVFSVWLLGSLFGAVFISLLAGLLGGLEIFDPRALALGLGLGSASMMLGGVGALSLLYPEMAGEILALAALSNLVTNIVGFYAGVFIALPMCKSLYNFWKRVFGKDDEGRSTRRLAADASESSAAGRKPKREVKLEVEADPVIKRTPKVMLLALLVAGLTGALMNALGTKSFEPKDLLGIGLFMVLTLVAFTVAKYVPSVPSSVWVLALGTLLSAPFMPTASFVADVIGNLDVIMIGLASLTLIGLTLGRDIAAIRTLGWRIVVVALLTYSASFIAAAAIAQFTLHL</sequence>
<name>A0A839QGT7_9MICC</name>